<evidence type="ECO:0000313" key="3">
    <source>
        <dbReference type="Proteomes" id="UP000306007"/>
    </source>
</evidence>
<dbReference type="EMBL" id="CP040846">
    <property type="protein sequence ID" value="QDA32043.1"/>
    <property type="molecule type" value="Genomic_DNA"/>
</dbReference>
<reference evidence="2 3" key="1">
    <citation type="submission" date="2019-06" db="EMBL/GenBank/DDBJ databases">
        <title>Thermococcus indicus sp. nov., a Fe(III)-reducing hyperthermophilic archaeon isolated from the Onnuri vent field of the Central Indian Ocean ridge.</title>
        <authorList>
            <person name="Lim J.K."/>
            <person name="Kim Y.J."/>
            <person name="Kwon K.K."/>
        </authorList>
    </citation>
    <scope>NUCLEOTIDE SEQUENCE [LARGE SCALE GENOMIC DNA]</scope>
    <source>
        <strain evidence="2 3">IOH1</strain>
    </source>
</reference>
<gene>
    <name evidence="2" type="ORF">FH039_11105</name>
</gene>
<dbReference type="OrthoDB" id="101522at2157"/>
<evidence type="ECO:0000256" key="1">
    <source>
        <dbReference type="SAM" id="Coils"/>
    </source>
</evidence>
<name>A0A4Y5SMB6_9EURY</name>
<accession>A0A4Y5SMB6</accession>
<dbReference type="Proteomes" id="UP000306007">
    <property type="component" value="Chromosome"/>
</dbReference>
<evidence type="ECO:0000313" key="2">
    <source>
        <dbReference type="EMBL" id="QDA32043.1"/>
    </source>
</evidence>
<keyword evidence="3" id="KW-1185">Reference proteome</keyword>
<dbReference type="KEGG" id="tic:FH039_11105"/>
<dbReference type="GeneID" id="40475739"/>
<dbReference type="Gene3D" id="1.20.5.170">
    <property type="match status" value="1"/>
</dbReference>
<sequence length="85" mass="10359">MRDEEIREELEDLRREIAKLRRDVASLKGDMEWAEDQFEDHEARIKVIEKILDVVYDEEGRQYKSKYLNKLYGMIKGLERKIKQE</sequence>
<keyword evidence="1" id="KW-0175">Coiled coil</keyword>
<organism evidence="2 3">
    <name type="scientific">Thermococcus indicus</name>
    <dbReference type="NCBI Taxonomy" id="2586643"/>
    <lineage>
        <taxon>Archaea</taxon>
        <taxon>Methanobacteriati</taxon>
        <taxon>Methanobacteriota</taxon>
        <taxon>Thermococci</taxon>
        <taxon>Thermococcales</taxon>
        <taxon>Thermococcaceae</taxon>
        <taxon>Thermococcus</taxon>
    </lineage>
</organism>
<proteinExistence type="predicted"/>
<feature type="coiled-coil region" evidence="1">
    <location>
        <begin position="3"/>
        <end position="44"/>
    </location>
</feature>
<dbReference type="AlphaFoldDB" id="A0A4Y5SMB6"/>
<protein>
    <submittedName>
        <fullName evidence="2">Uncharacterized protein</fullName>
    </submittedName>
</protein>
<dbReference type="RefSeq" id="WP_139681365.1">
    <property type="nucleotide sequence ID" value="NZ_CP040846.1"/>
</dbReference>